<dbReference type="RefSeq" id="WP_289459938.1">
    <property type="nucleotide sequence ID" value="NZ_JAUCML010000013.1"/>
</dbReference>
<dbReference type="CDD" id="cd12797">
    <property type="entry name" value="M23_peptidase"/>
    <property type="match status" value="1"/>
</dbReference>
<dbReference type="InterPro" id="IPR050570">
    <property type="entry name" value="Cell_wall_metabolism_enzyme"/>
</dbReference>
<proteinExistence type="predicted"/>
<feature type="compositionally biased region" description="Low complexity" evidence="1">
    <location>
        <begin position="192"/>
        <end position="218"/>
    </location>
</feature>
<keyword evidence="2" id="KW-0472">Membrane</keyword>
<dbReference type="PANTHER" id="PTHR21666:SF270">
    <property type="entry name" value="MUREIN HYDROLASE ACTIVATOR ENVC"/>
    <property type="match status" value="1"/>
</dbReference>
<feature type="transmembrane region" description="Helical" evidence="2">
    <location>
        <begin position="7"/>
        <end position="31"/>
    </location>
</feature>
<dbReference type="EC" id="3.4.-.-" evidence="4"/>
<keyword evidence="4" id="KW-0378">Hydrolase</keyword>
<gene>
    <name evidence="4" type="ORF">QUG92_15890</name>
</gene>
<evidence type="ECO:0000313" key="4">
    <source>
        <dbReference type="EMBL" id="MDM7886593.1"/>
    </source>
</evidence>
<keyword evidence="2" id="KW-0812">Transmembrane</keyword>
<dbReference type="EMBL" id="JAUCML010000013">
    <property type="protein sequence ID" value="MDM7886593.1"/>
    <property type="molecule type" value="Genomic_DNA"/>
</dbReference>
<dbReference type="InterPro" id="IPR011055">
    <property type="entry name" value="Dup_hybrid_motif"/>
</dbReference>
<dbReference type="GO" id="GO:0016787">
    <property type="term" value="F:hydrolase activity"/>
    <property type="evidence" value="ECO:0007669"/>
    <property type="project" value="UniProtKB-KW"/>
</dbReference>
<dbReference type="Pfam" id="PF01551">
    <property type="entry name" value="Peptidase_M23"/>
    <property type="match status" value="1"/>
</dbReference>
<keyword evidence="5" id="KW-1185">Reference proteome</keyword>
<comment type="caution">
    <text evidence="4">The sequence shown here is derived from an EMBL/GenBank/DDBJ whole genome shotgun (WGS) entry which is preliminary data.</text>
</comment>
<name>A0ABT7TAK8_9MICO</name>
<evidence type="ECO:0000256" key="1">
    <source>
        <dbReference type="SAM" id="MobiDB-lite"/>
    </source>
</evidence>
<reference evidence="4 5" key="1">
    <citation type="submission" date="2023-06" db="EMBL/GenBank/DDBJ databases">
        <authorList>
            <person name="Feng G."/>
            <person name="Li J."/>
            <person name="Zhu H."/>
        </authorList>
    </citation>
    <scope>NUCLEOTIDE SEQUENCE [LARGE SCALE GENOMIC DNA]</scope>
    <source>
        <strain evidence="4 5">RHCKG23</strain>
    </source>
</reference>
<accession>A0ABT7TAK8</accession>
<evidence type="ECO:0000259" key="3">
    <source>
        <dbReference type="Pfam" id="PF01551"/>
    </source>
</evidence>
<evidence type="ECO:0000313" key="5">
    <source>
        <dbReference type="Proteomes" id="UP001237823"/>
    </source>
</evidence>
<keyword evidence="2" id="KW-1133">Transmembrane helix</keyword>
<sequence length="396" mass="40523">MNGGGKGLLILIGTPAAIIAMVVFLVVFSFGGGSAAAACNSMTGGSVDVDQAAQHAPIDGYSGEQLKNAAYIMNAAESLGLTQQAQVIGVMTAIGESSLQVLDRGDTAGPDSRGLFQQRGNGAWGSYEDRMDPTISATNFFKALQKVNGWETLEPTIAIHRVQINQDPFHYRKWQSPAQNVVTQLSGGSGGSTTSAASTSSRAPAPSGSATPGAAAPTNGCSAGGTVLPLTAPFDQTSGYGPRESPTAGASSWHPANDYQTRISGNAAGKSGYSCGSPIVASQAGTVTVASGYTLSVKSAEGYTISYLHLYPQDMEVGVGDAVSSGQEIGEVGSNGPSTGCHLDIRVNTDGSTNDQVSALPQSQTIGGPQGYVDPEAFFNVFGVTLCGDDCRRENF</sequence>
<evidence type="ECO:0000256" key="2">
    <source>
        <dbReference type="SAM" id="Phobius"/>
    </source>
</evidence>
<dbReference type="SUPFAM" id="SSF51261">
    <property type="entry name" value="Duplicated hybrid motif"/>
    <property type="match status" value="1"/>
</dbReference>
<dbReference type="Gene3D" id="2.70.70.10">
    <property type="entry name" value="Glucose Permease (Domain IIA)"/>
    <property type="match status" value="1"/>
</dbReference>
<dbReference type="Proteomes" id="UP001237823">
    <property type="component" value="Unassembled WGS sequence"/>
</dbReference>
<dbReference type="PANTHER" id="PTHR21666">
    <property type="entry name" value="PEPTIDASE-RELATED"/>
    <property type="match status" value="1"/>
</dbReference>
<protein>
    <submittedName>
        <fullName evidence="4">M23 family metallopeptidase</fullName>
        <ecNumber evidence="4">3.4.-.-</ecNumber>
    </submittedName>
</protein>
<organism evidence="4 5">
    <name type="scientific">Curtobacterium citri</name>
    <dbReference type="NCBI Taxonomy" id="3055139"/>
    <lineage>
        <taxon>Bacteria</taxon>
        <taxon>Bacillati</taxon>
        <taxon>Actinomycetota</taxon>
        <taxon>Actinomycetes</taxon>
        <taxon>Micrococcales</taxon>
        <taxon>Microbacteriaceae</taxon>
        <taxon>Curtobacterium</taxon>
    </lineage>
</organism>
<feature type="domain" description="M23ase beta-sheet core" evidence="3">
    <location>
        <begin position="274"/>
        <end position="352"/>
    </location>
</feature>
<dbReference type="InterPro" id="IPR016047">
    <property type="entry name" value="M23ase_b-sheet_dom"/>
</dbReference>
<feature type="region of interest" description="Disordered" evidence="1">
    <location>
        <begin position="182"/>
        <end position="257"/>
    </location>
</feature>